<dbReference type="Proteomes" id="UP000197138">
    <property type="component" value="Unassembled WGS sequence"/>
</dbReference>
<proteinExistence type="predicted"/>
<dbReference type="EMBL" id="MTKT01004293">
    <property type="protein sequence ID" value="OWM71946.1"/>
    <property type="molecule type" value="Genomic_DNA"/>
</dbReference>
<evidence type="ECO:0000313" key="1">
    <source>
        <dbReference type="EMBL" id="OWM71946.1"/>
    </source>
</evidence>
<organism evidence="1 2">
    <name type="scientific">Punica granatum</name>
    <name type="common">Pomegranate</name>
    <dbReference type="NCBI Taxonomy" id="22663"/>
    <lineage>
        <taxon>Eukaryota</taxon>
        <taxon>Viridiplantae</taxon>
        <taxon>Streptophyta</taxon>
        <taxon>Embryophyta</taxon>
        <taxon>Tracheophyta</taxon>
        <taxon>Spermatophyta</taxon>
        <taxon>Magnoliopsida</taxon>
        <taxon>eudicotyledons</taxon>
        <taxon>Gunneridae</taxon>
        <taxon>Pentapetalae</taxon>
        <taxon>rosids</taxon>
        <taxon>malvids</taxon>
        <taxon>Myrtales</taxon>
        <taxon>Lythraceae</taxon>
        <taxon>Punica</taxon>
    </lineage>
</organism>
<protein>
    <submittedName>
        <fullName evidence="1">Uncharacterized protein</fullName>
    </submittedName>
</protein>
<sequence>MFSTLDARRRLFPWGSLLRGQCKSAKMRPHQHEKSQTGAELLKSIRTRLRIGKEAKLVEELRHLIEQRVFVNFLQNPKQVDYGTY</sequence>
<dbReference type="AlphaFoldDB" id="A0A218WGZ1"/>
<comment type="caution">
    <text evidence="1">The sequence shown here is derived from an EMBL/GenBank/DDBJ whole genome shotgun (WGS) entry which is preliminary data.</text>
</comment>
<gene>
    <name evidence="1" type="ORF">CDL15_Pgr017829</name>
</gene>
<accession>A0A218WGZ1</accession>
<name>A0A218WGZ1_PUNGR</name>
<reference evidence="2" key="1">
    <citation type="journal article" date="2017" name="Plant J.">
        <title>The pomegranate (Punica granatum L.) genome and the genomics of punicalagin biosynthesis.</title>
        <authorList>
            <person name="Qin G."/>
            <person name="Xu C."/>
            <person name="Ming R."/>
            <person name="Tang H."/>
            <person name="Guyot R."/>
            <person name="Kramer E.M."/>
            <person name="Hu Y."/>
            <person name="Yi X."/>
            <person name="Qi Y."/>
            <person name="Xu X."/>
            <person name="Gao Z."/>
            <person name="Pan H."/>
            <person name="Jian J."/>
            <person name="Tian Y."/>
            <person name="Yue Z."/>
            <person name="Xu Y."/>
        </authorList>
    </citation>
    <scope>NUCLEOTIDE SEQUENCE [LARGE SCALE GENOMIC DNA]</scope>
    <source>
        <strain evidence="2">cv. Dabenzi</strain>
    </source>
</reference>
<evidence type="ECO:0000313" key="2">
    <source>
        <dbReference type="Proteomes" id="UP000197138"/>
    </source>
</evidence>